<proteinExistence type="inferred from homology"/>
<organism evidence="10 11">
    <name type="scientific">Calocera cornea HHB12733</name>
    <dbReference type="NCBI Taxonomy" id="1353952"/>
    <lineage>
        <taxon>Eukaryota</taxon>
        <taxon>Fungi</taxon>
        <taxon>Dikarya</taxon>
        <taxon>Basidiomycota</taxon>
        <taxon>Agaricomycotina</taxon>
        <taxon>Dacrymycetes</taxon>
        <taxon>Dacrymycetales</taxon>
        <taxon>Dacrymycetaceae</taxon>
        <taxon>Calocera</taxon>
    </lineage>
</organism>
<keyword evidence="6 9" id="KW-1133">Transmembrane helix</keyword>
<comment type="function">
    <text evidence="8">Component of the signal peptidase complex (SPC) which catalyzes the cleavage of N-terminal signal sequences from nascent proteins as they are translocated into the lumen of the endoplasmic reticulum. Enhances the enzymatic activity of SPC and facilitates the interactions between different components of the translocation site.</text>
</comment>
<comment type="similarity">
    <text evidence="2">Belongs to the SPCS2 family.</text>
</comment>
<reference evidence="10 11" key="1">
    <citation type="journal article" date="2016" name="Mol. Biol. Evol.">
        <title>Comparative Genomics of Early-Diverging Mushroom-Forming Fungi Provides Insights into the Origins of Lignocellulose Decay Capabilities.</title>
        <authorList>
            <person name="Nagy L.G."/>
            <person name="Riley R."/>
            <person name="Tritt A."/>
            <person name="Adam C."/>
            <person name="Daum C."/>
            <person name="Floudas D."/>
            <person name="Sun H."/>
            <person name="Yadav J.S."/>
            <person name="Pangilinan J."/>
            <person name="Larsson K.H."/>
            <person name="Matsuura K."/>
            <person name="Barry K."/>
            <person name="Labutti K."/>
            <person name="Kuo R."/>
            <person name="Ohm R.A."/>
            <person name="Bhattacharya S.S."/>
            <person name="Shirouzu T."/>
            <person name="Yoshinaga Y."/>
            <person name="Martin F.M."/>
            <person name="Grigoriev I.V."/>
            <person name="Hibbett D.S."/>
        </authorList>
    </citation>
    <scope>NUCLEOTIDE SEQUENCE [LARGE SCALE GENOMIC DNA]</scope>
    <source>
        <strain evidence="10 11">HHB12733</strain>
    </source>
</reference>
<dbReference type="GO" id="GO:0006465">
    <property type="term" value="P:signal peptide processing"/>
    <property type="evidence" value="ECO:0007669"/>
    <property type="project" value="InterPro"/>
</dbReference>
<evidence type="ECO:0000256" key="3">
    <source>
        <dbReference type="ARBA" id="ARBA00017057"/>
    </source>
</evidence>
<dbReference type="PANTHER" id="PTHR13085:SF0">
    <property type="entry name" value="SIGNAL PEPTIDASE COMPLEX SUBUNIT 2"/>
    <property type="match status" value="1"/>
</dbReference>
<dbReference type="EMBL" id="KV423927">
    <property type="protein sequence ID" value="KZT60894.1"/>
    <property type="molecule type" value="Genomic_DNA"/>
</dbReference>
<evidence type="ECO:0000256" key="7">
    <source>
        <dbReference type="ARBA" id="ARBA00023136"/>
    </source>
</evidence>
<evidence type="ECO:0000313" key="11">
    <source>
        <dbReference type="Proteomes" id="UP000076842"/>
    </source>
</evidence>
<dbReference type="PANTHER" id="PTHR13085">
    <property type="entry name" value="MICROSOMAL SIGNAL PEPTIDASE 25 KDA SUBUNIT"/>
    <property type="match status" value="1"/>
</dbReference>
<evidence type="ECO:0000256" key="2">
    <source>
        <dbReference type="ARBA" id="ARBA00007324"/>
    </source>
</evidence>
<evidence type="ECO:0000256" key="9">
    <source>
        <dbReference type="SAM" id="Phobius"/>
    </source>
</evidence>
<evidence type="ECO:0000256" key="1">
    <source>
        <dbReference type="ARBA" id="ARBA00004477"/>
    </source>
</evidence>
<feature type="transmembrane region" description="Helical" evidence="9">
    <location>
        <begin position="102"/>
        <end position="123"/>
    </location>
</feature>
<name>A0A165IRQ6_9BASI</name>
<evidence type="ECO:0000313" key="10">
    <source>
        <dbReference type="EMBL" id="KZT60894.1"/>
    </source>
</evidence>
<gene>
    <name evidence="10" type="ORF">CALCODRAFT_70901</name>
</gene>
<dbReference type="STRING" id="1353952.A0A165IRQ6"/>
<protein>
    <recommendedName>
        <fullName evidence="3">Signal peptidase complex subunit 2</fullName>
    </recommendedName>
</protein>
<dbReference type="OrthoDB" id="29558at2759"/>
<evidence type="ECO:0000256" key="5">
    <source>
        <dbReference type="ARBA" id="ARBA00022824"/>
    </source>
</evidence>
<dbReference type="Pfam" id="PF06703">
    <property type="entry name" value="SPC25"/>
    <property type="match status" value="1"/>
</dbReference>
<dbReference type="GO" id="GO:0045047">
    <property type="term" value="P:protein targeting to ER"/>
    <property type="evidence" value="ECO:0007669"/>
    <property type="project" value="TreeGrafter"/>
</dbReference>
<accession>A0A165IRQ6</accession>
<dbReference type="AlphaFoldDB" id="A0A165IRQ6"/>
<dbReference type="GO" id="GO:0005787">
    <property type="term" value="C:signal peptidase complex"/>
    <property type="evidence" value="ECO:0007669"/>
    <property type="project" value="InterPro"/>
</dbReference>
<dbReference type="InterPro" id="IPR009582">
    <property type="entry name" value="Spc2/SPCS2"/>
</dbReference>
<keyword evidence="5" id="KW-0256">Endoplasmic reticulum</keyword>
<comment type="subcellular location">
    <subcellularLocation>
        <location evidence="1">Endoplasmic reticulum membrane</location>
        <topology evidence="1">Multi-pass membrane protein</topology>
    </subcellularLocation>
</comment>
<keyword evidence="4 9" id="KW-0812">Transmembrane</keyword>
<evidence type="ECO:0000256" key="4">
    <source>
        <dbReference type="ARBA" id="ARBA00022692"/>
    </source>
</evidence>
<dbReference type="Proteomes" id="UP000076842">
    <property type="component" value="Unassembled WGS sequence"/>
</dbReference>
<sequence>MAAKKRRNGESSTAVDGGAVVPEIDQAGVVALSETEPVKINNAHLREVKDALDDAIRRILTRPDQFKQNHMHTDVKLAFGWGAVIVAGATGLYGYFVEFEKAKLGVLVGVVLYGLLSTMQYLYQWFVEKDIVFVGKRRSVAGRIETERLIVSSKLNPTPRTNPTYTLTLSYKRTTNSGKTLLHSASRKRWPGSPIARWFDKDGNMDVPAFERYVGDLVADAMGVKS</sequence>
<evidence type="ECO:0000256" key="6">
    <source>
        <dbReference type="ARBA" id="ARBA00022989"/>
    </source>
</evidence>
<evidence type="ECO:0000256" key="8">
    <source>
        <dbReference type="ARBA" id="ARBA00045608"/>
    </source>
</evidence>
<feature type="transmembrane region" description="Helical" evidence="9">
    <location>
        <begin position="77"/>
        <end position="96"/>
    </location>
</feature>
<keyword evidence="7 9" id="KW-0472">Membrane</keyword>
<keyword evidence="11" id="KW-1185">Reference proteome</keyword>
<dbReference type="InParanoid" id="A0A165IRQ6"/>